<evidence type="ECO:0000259" key="3">
    <source>
        <dbReference type="Pfam" id="PF01551"/>
    </source>
</evidence>
<dbReference type="AlphaFoldDB" id="U7D657"/>
<dbReference type="Proteomes" id="UP000017148">
    <property type="component" value="Unassembled WGS sequence"/>
</dbReference>
<feature type="chain" id="PRO_5004681698" evidence="2">
    <location>
        <begin position="22"/>
        <end position="442"/>
    </location>
</feature>
<evidence type="ECO:0000313" key="4">
    <source>
        <dbReference type="EMBL" id="ERP31418.1"/>
    </source>
</evidence>
<dbReference type="GO" id="GO:0004222">
    <property type="term" value="F:metalloendopeptidase activity"/>
    <property type="evidence" value="ECO:0007669"/>
    <property type="project" value="TreeGrafter"/>
</dbReference>
<comment type="caution">
    <text evidence="4">The sequence shown here is derived from an EMBL/GenBank/DDBJ whole genome shotgun (WGS) entry which is preliminary data.</text>
</comment>
<dbReference type="SUPFAM" id="SSF51261">
    <property type="entry name" value="Duplicated hybrid motif"/>
    <property type="match status" value="1"/>
</dbReference>
<dbReference type="eggNOG" id="COG0739">
    <property type="taxonomic scope" value="Bacteria"/>
</dbReference>
<sequence length="442" mass="50151">MKTIVLGMALFLLWACFPESPAPEIEQPVSQEKTEPPVVDTTPKDTTVWKHLQLEPGEGVFQVLGRLNVSHAKKMRLINTLRFEADLTSLRAGERFSAKYHRDYTTAMRAFVYRPNRVTEHRITIDPLSDSLHYSFSRKETDVQERMLMGTIGPGSSLNASLLKAGLSQNITSVVNGILLCKVAFRTDARVGDTFTVLLHEEFYRDSLIPEFTRVLYTDYRGSRSGTHRAYRYSEEDETSIYNGHYTREGTALIHSAVRYPLDRLHVSSPYGWRTHPITGRRSFHNGIDYAIEHGAPVYAVAPGRVVVSGYDRYSGNKIAIRHADGYTSYYLHLSQKNVRVGQSVHSRQVIGRVGSTGMSTGPHLHLGFRNPQGNWVNPNSKRMIATQRLSGERLEKLEKQAARIDTVKEQIQNNDAVVFFDHEKQIAQREKEEEEELSDEG</sequence>
<proteinExistence type="predicted"/>
<dbReference type="Pfam" id="PF01551">
    <property type="entry name" value="Peptidase_M23"/>
    <property type="match status" value="1"/>
</dbReference>
<dbReference type="OrthoDB" id="9805070at2"/>
<dbReference type="InterPro" id="IPR050570">
    <property type="entry name" value="Cell_wall_metabolism_enzyme"/>
</dbReference>
<dbReference type="PANTHER" id="PTHR21666">
    <property type="entry name" value="PEPTIDASE-RELATED"/>
    <property type="match status" value="1"/>
</dbReference>
<feature type="signal peptide" evidence="2">
    <location>
        <begin position="1"/>
        <end position="21"/>
    </location>
</feature>
<dbReference type="PANTHER" id="PTHR21666:SF289">
    <property type="entry name" value="L-ALA--D-GLU ENDOPEPTIDASE"/>
    <property type="match status" value="1"/>
</dbReference>
<dbReference type="RefSeq" id="WP_022637067.1">
    <property type="nucleotide sequence ID" value="NZ_ASJR01000013.1"/>
</dbReference>
<reference evidence="4 5" key="1">
    <citation type="journal article" date="2013" name="Environ. Microbiol.">
        <title>Genome analysis of Chitinivibrio alkaliphilus gen. nov., sp. nov., a novel extremely haloalkaliphilic anaerobic chitinolytic bacterium from the candidate phylum Termite Group 3.</title>
        <authorList>
            <person name="Sorokin D.Y."/>
            <person name="Gumerov V.M."/>
            <person name="Rakitin A.L."/>
            <person name="Beletsky A.V."/>
            <person name="Damste J.S."/>
            <person name="Muyzer G."/>
            <person name="Mardanov A.V."/>
            <person name="Ravin N.V."/>
        </authorList>
    </citation>
    <scope>NUCLEOTIDE SEQUENCE [LARGE SCALE GENOMIC DNA]</scope>
    <source>
        <strain evidence="4 5">ACht1</strain>
    </source>
</reference>
<keyword evidence="5" id="KW-1185">Reference proteome</keyword>
<evidence type="ECO:0000256" key="1">
    <source>
        <dbReference type="ARBA" id="ARBA00022729"/>
    </source>
</evidence>
<evidence type="ECO:0000313" key="5">
    <source>
        <dbReference type="Proteomes" id="UP000017148"/>
    </source>
</evidence>
<gene>
    <name evidence="4" type="ORF">CALK_1616</name>
</gene>
<dbReference type="STRING" id="1313304.CALK_1616"/>
<accession>U7D657</accession>
<dbReference type="Gene3D" id="3.10.450.350">
    <property type="match status" value="1"/>
</dbReference>
<feature type="domain" description="M23ase beta-sheet core" evidence="3">
    <location>
        <begin position="284"/>
        <end position="379"/>
    </location>
</feature>
<dbReference type="Gene3D" id="2.70.70.10">
    <property type="entry name" value="Glucose Permease (Domain IIA)"/>
    <property type="match status" value="1"/>
</dbReference>
<protein>
    <submittedName>
        <fullName evidence="4">Peptidase M23</fullName>
    </submittedName>
</protein>
<dbReference type="CDD" id="cd12797">
    <property type="entry name" value="M23_peptidase"/>
    <property type="match status" value="1"/>
</dbReference>
<name>U7D657_9BACT</name>
<dbReference type="InterPro" id="IPR016047">
    <property type="entry name" value="M23ase_b-sheet_dom"/>
</dbReference>
<dbReference type="InterPro" id="IPR011055">
    <property type="entry name" value="Dup_hybrid_motif"/>
</dbReference>
<evidence type="ECO:0000256" key="2">
    <source>
        <dbReference type="SAM" id="SignalP"/>
    </source>
</evidence>
<organism evidence="4 5">
    <name type="scientific">Chitinivibrio alkaliphilus ACht1</name>
    <dbReference type="NCBI Taxonomy" id="1313304"/>
    <lineage>
        <taxon>Bacteria</taxon>
        <taxon>Pseudomonadati</taxon>
        <taxon>Fibrobacterota</taxon>
        <taxon>Chitinivibrionia</taxon>
        <taxon>Chitinivibrionales</taxon>
        <taxon>Chitinivibrionaceae</taxon>
        <taxon>Chitinivibrio</taxon>
    </lineage>
</organism>
<keyword evidence="1 2" id="KW-0732">Signal</keyword>
<dbReference type="EMBL" id="ASJR01000013">
    <property type="protein sequence ID" value="ERP31418.1"/>
    <property type="molecule type" value="Genomic_DNA"/>
</dbReference>